<reference evidence="1 2" key="1">
    <citation type="submission" date="2020-12" db="EMBL/GenBank/DDBJ databases">
        <title>Vagococcus allomyrinae sp. nov. and Enterococcus lavae sp. nov., isolated from the larvae of Allomyrina dichotoma.</title>
        <authorList>
            <person name="Lee S.D."/>
        </authorList>
    </citation>
    <scope>NUCLEOTIDE SEQUENCE [LARGE SCALE GENOMIC DNA]</scope>
    <source>
        <strain evidence="1 2">BWM-S5</strain>
    </source>
</reference>
<gene>
    <name evidence="1" type="ORF">I6N96_04835</name>
</gene>
<evidence type="ECO:0000313" key="2">
    <source>
        <dbReference type="Proteomes" id="UP000673375"/>
    </source>
</evidence>
<sequence>MDKEEIQAQPTREEVKQEMLDHLQEKYGEEFECQSIEYKSWSQSGYEHMFAYPKDGNPKNNFAIYRYDEGERYEDGYVGLLMKDNYYEIVDDIIKKYFEENTVNINYKYVYPDSFNSKISFEKFLEYANKKNNITISIYVQVEDGFSEERLGTLFGDIKNEIEKTISIAFLSISCYLREGYREDIEQYSIENPEEDTFPTNNRIMEKFDSWGQIDFDYEYKEGE</sequence>
<dbReference type="EMBL" id="JAEDXU010000002">
    <property type="protein sequence ID" value="MBP1045593.1"/>
    <property type="molecule type" value="Genomic_DNA"/>
</dbReference>
<dbReference type="RefSeq" id="WP_209556385.1">
    <property type="nucleotide sequence ID" value="NZ_JAEDXU010000002.1"/>
</dbReference>
<organism evidence="1 2">
    <name type="scientific">Enterococcus larvae</name>
    <dbReference type="NCBI Taxonomy" id="2794352"/>
    <lineage>
        <taxon>Bacteria</taxon>
        <taxon>Bacillati</taxon>
        <taxon>Bacillota</taxon>
        <taxon>Bacilli</taxon>
        <taxon>Lactobacillales</taxon>
        <taxon>Enterococcaceae</taxon>
        <taxon>Enterococcus</taxon>
    </lineage>
</organism>
<evidence type="ECO:0000313" key="1">
    <source>
        <dbReference type="EMBL" id="MBP1045593.1"/>
    </source>
</evidence>
<keyword evidence="2" id="KW-1185">Reference proteome</keyword>
<proteinExistence type="predicted"/>
<dbReference type="Proteomes" id="UP000673375">
    <property type="component" value="Unassembled WGS sequence"/>
</dbReference>
<accession>A0ABS4CHA7</accession>
<protein>
    <submittedName>
        <fullName evidence="1">Uncharacterized protein</fullName>
    </submittedName>
</protein>
<comment type="caution">
    <text evidence="1">The sequence shown here is derived from an EMBL/GenBank/DDBJ whole genome shotgun (WGS) entry which is preliminary data.</text>
</comment>
<name>A0ABS4CHA7_9ENTE</name>